<dbReference type="Gene3D" id="3.30.505.10">
    <property type="entry name" value="SH2 domain"/>
    <property type="match status" value="2"/>
</dbReference>
<dbReference type="GO" id="GO:0008286">
    <property type="term" value="P:insulin receptor signaling pathway"/>
    <property type="evidence" value="ECO:0007669"/>
    <property type="project" value="TreeGrafter"/>
</dbReference>
<proteinExistence type="predicted"/>
<feature type="domain" description="SH2" evidence="4">
    <location>
        <begin position="21"/>
        <end position="116"/>
    </location>
</feature>
<name>A0A452RF21_URSAM</name>
<dbReference type="GO" id="GO:0002042">
    <property type="term" value="P:cell migration involved in sprouting angiogenesis"/>
    <property type="evidence" value="ECO:0007669"/>
    <property type="project" value="Ensembl"/>
</dbReference>
<dbReference type="SUPFAM" id="SSF55550">
    <property type="entry name" value="SH2 domain"/>
    <property type="match status" value="2"/>
</dbReference>
<dbReference type="OMA" id="KICHING"/>
<dbReference type="AlphaFoldDB" id="A0A452RF21"/>
<dbReference type="CDD" id="cd09942">
    <property type="entry name" value="SH2_nSH2_p85_like"/>
    <property type="match status" value="1"/>
</dbReference>
<reference evidence="5" key="3">
    <citation type="submission" date="2025-09" db="UniProtKB">
        <authorList>
            <consortium name="Ensembl"/>
        </authorList>
    </citation>
    <scope>IDENTIFICATION</scope>
</reference>
<dbReference type="InterPro" id="IPR000980">
    <property type="entry name" value="SH2"/>
</dbReference>
<dbReference type="PROSITE" id="PS50001">
    <property type="entry name" value="SH2"/>
    <property type="match status" value="2"/>
</dbReference>
<dbReference type="Proteomes" id="UP000291022">
    <property type="component" value="Unassembled WGS sequence"/>
</dbReference>
<dbReference type="PRINTS" id="PR00401">
    <property type="entry name" value="SH2DOMAIN"/>
</dbReference>
<protein>
    <submittedName>
        <fullName evidence="5">Phosphoinositide-3-kinase regulatory subunit 3</fullName>
    </submittedName>
</protein>
<evidence type="ECO:0000256" key="1">
    <source>
        <dbReference type="ARBA" id="ARBA00022999"/>
    </source>
</evidence>
<dbReference type="GO" id="GO:0001784">
    <property type="term" value="F:phosphotyrosine residue binding"/>
    <property type="evidence" value="ECO:0007669"/>
    <property type="project" value="Ensembl"/>
</dbReference>
<feature type="coiled-coil region" evidence="3">
    <location>
        <begin position="202"/>
        <end position="250"/>
    </location>
</feature>
<evidence type="ECO:0000313" key="5">
    <source>
        <dbReference type="Ensembl" id="ENSUAMP00000017435.1"/>
    </source>
</evidence>
<keyword evidence="6" id="KW-1185">Reference proteome</keyword>
<dbReference type="Gene3D" id="1.10.287.1490">
    <property type="match status" value="1"/>
</dbReference>
<dbReference type="PRINTS" id="PR00678">
    <property type="entry name" value="PI3KINASEP85"/>
</dbReference>
<organism evidence="5 6">
    <name type="scientific">Ursus americanus</name>
    <name type="common">American black bear</name>
    <name type="synonym">Euarctos americanus</name>
    <dbReference type="NCBI Taxonomy" id="9643"/>
    <lineage>
        <taxon>Eukaryota</taxon>
        <taxon>Metazoa</taxon>
        <taxon>Chordata</taxon>
        <taxon>Craniata</taxon>
        <taxon>Vertebrata</taxon>
        <taxon>Euteleostomi</taxon>
        <taxon>Mammalia</taxon>
        <taxon>Eutheria</taxon>
        <taxon>Laurasiatheria</taxon>
        <taxon>Carnivora</taxon>
        <taxon>Caniformia</taxon>
        <taxon>Ursidae</taxon>
        <taxon>Ursus</taxon>
    </lineage>
</organism>
<dbReference type="GO" id="GO:0046854">
    <property type="term" value="P:phosphatidylinositol phosphate biosynthetic process"/>
    <property type="evidence" value="ECO:0007669"/>
    <property type="project" value="TreeGrafter"/>
</dbReference>
<dbReference type="GO" id="GO:0046935">
    <property type="term" value="F:1-phosphatidylinositol-3-kinase regulator activity"/>
    <property type="evidence" value="ECO:0007669"/>
    <property type="project" value="TreeGrafter"/>
</dbReference>
<dbReference type="Pfam" id="PF00017">
    <property type="entry name" value="SH2"/>
    <property type="match status" value="2"/>
</dbReference>
<dbReference type="STRING" id="9643.ENSUAMP00000017435"/>
<dbReference type="FunFam" id="1.10.287.1490:FF:000001">
    <property type="entry name" value="Putative phosphatidylinositol 3-kinase regulatory subunit alpha"/>
    <property type="match status" value="1"/>
</dbReference>
<reference evidence="5" key="2">
    <citation type="submission" date="2025-08" db="UniProtKB">
        <authorList>
            <consortium name="Ensembl"/>
        </authorList>
    </citation>
    <scope>IDENTIFICATION</scope>
</reference>
<dbReference type="GO" id="GO:0043491">
    <property type="term" value="P:phosphatidylinositol 3-kinase/protein kinase B signal transduction"/>
    <property type="evidence" value="ECO:0007669"/>
    <property type="project" value="Ensembl"/>
</dbReference>
<dbReference type="PANTHER" id="PTHR10155:SF2">
    <property type="entry name" value="PHOSPHATIDYLINOSITOL 3-KINASE REGULATORY SUBUNIT GAMMA"/>
    <property type="match status" value="1"/>
</dbReference>
<dbReference type="GO" id="GO:0005942">
    <property type="term" value="C:phosphatidylinositol 3-kinase complex"/>
    <property type="evidence" value="ECO:0007669"/>
    <property type="project" value="TreeGrafter"/>
</dbReference>
<dbReference type="Ensembl" id="ENSUAMT00000019506.1">
    <property type="protein sequence ID" value="ENSUAMP00000017435.1"/>
    <property type="gene ID" value="ENSUAMG00000013802.1"/>
</dbReference>
<dbReference type="FunFam" id="3.30.505.10:FF:000017">
    <property type="entry name" value="Phosphatidylinositol 3-kinase regulatory subunit gamma b"/>
    <property type="match status" value="1"/>
</dbReference>
<dbReference type="GeneTree" id="ENSGT00940000156259"/>
<evidence type="ECO:0000256" key="2">
    <source>
        <dbReference type="PROSITE-ProRule" id="PRU00191"/>
    </source>
</evidence>
<evidence type="ECO:0000313" key="6">
    <source>
        <dbReference type="Proteomes" id="UP000291022"/>
    </source>
</evidence>
<dbReference type="InterPro" id="IPR036860">
    <property type="entry name" value="SH2_dom_sf"/>
</dbReference>
<dbReference type="Pfam" id="PF16454">
    <property type="entry name" value="PI3K_P85_iSH2"/>
    <property type="match status" value="1"/>
</dbReference>
<gene>
    <name evidence="5" type="primary">PIK3R3</name>
</gene>
<evidence type="ECO:0000259" key="4">
    <source>
        <dbReference type="PROSITE" id="PS50001"/>
    </source>
</evidence>
<dbReference type="InterPro" id="IPR035022">
    <property type="entry name" value="PI3kinase_P85_nSH2"/>
</dbReference>
<dbReference type="PANTHER" id="PTHR10155">
    <property type="entry name" value="PHOSPHATIDYLINOSITOL 3-KINASE REGULATORY SUBUNIT"/>
    <property type="match status" value="1"/>
</dbReference>
<keyword evidence="3" id="KW-0175">Coiled coil</keyword>
<dbReference type="GO" id="GO:0010628">
    <property type="term" value="P:positive regulation of gene expression"/>
    <property type="evidence" value="ECO:0007669"/>
    <property type="project" value="Ensembl"/>
</dbReference>
<dbReference type="InterPro" id="IPR032498">
    <property type="entry name" value="PI3K_P85_iSH2"/>
</dbReference>
<feature type="domain" description="SH2" evidence="4">
    <location>
        <begin position="314"/>
        <end position="351"/>
    </location>
</feature>
<dbReference type="CDD" id="cd12925">
    <property type="entry name" value="iSH2_PIK3R3"/>
    <property type="match status" value="1"/>
</dbReference>
<evidence type="ECO:0000256" key="3">
    <source>
        <dbReference type="SAM" id="Coils"/>
    </source>
</evidence>
<reference evidence="6" key="1">
    <citation type="submission" date="2016-06" db="EMBL/GenBank/DDBJ databases">
        <title>De novo assembly and RNA-Seq shows season-dependent expression and editing in black bear kidneys.</title>
        <authorList>
            <person name="Korstanje R."/>
            <person name="Srivastava A."/>
            <person name="Sarsani V.K."/>
            <person name="Sheehan S.M."/>
            <person name="Seger R.L."/>
            <person name="Barter M.E."/>
            <person name="Lindqvist C."/>
            <person name="Brody L.C."/>
            <person name="Mullikin J.C."/>
        </authorList>
    </citation>
    <scope>NUCLEOTIDE SEQUENCE [LARGE SCALE GENOMIC DNA]</scope>
</reference>
<keyword evidence="1 2" id="KW-0727">SH2 domain</keyword>
<sequence>MTSAVTNGMKDSSVSLQDAEWYWGDISREEVNDKLRDMPDGTFLVRDASTKMQGDYTLTLRKGGNNKLIKIYHRDGKYGFSDPLTFNSVVELINHYHHESLAQYNPKLDVKLMYPVSRYQQDQLVKEDNIDAVGKKLQEYHSQYQEKSKEYDRLYEEYTRTSQEIQMKRTAIEAFNETIKIFEEQCHTQEQHSKEYIERFRREGNEKEIERIMMNYDKLKSRLGEIHDSKMRLEQDLKKQALDNREIDKKMNSIKPDLIQLRKIRDQHLVWLNHKGVRQKRLNAWLGIKNEEADETYFINEEDENLPHYDEKTWFVEDINRVQAEDLLYGKPDGAFLIRESSKKGCYACSVVTSVGGRCCPAAQLIPGRPRSSLSILRRCILFLLPLATDLTRLKSTAMWISLAYEYHLQFYIMLAFTLRVVGSKRVWHHKDSCLFASHSGYRKPAYSNIPVYLEHLLK</sequence>
<dbReference type="SMART" id="SM00252">
    <property type="entry name" value="SH2"/>
    <property type="match status" value="2"/>
</dbReference>
<feature type="coiled-coil region" evidence="3">
    <location>
        <begin position="137"/>
        <end position="164"/>
    </location>
</feature>
<accession>A0A452RF21</accession>